<evidence type="ECO:0008006" key="5">
    <source>
        <dbReference type="Google" id="ProtNLM"/>
    </source>
</evidence>
<feature type="region of interest" description="Disordered" evidence="1">
    <location>
        <begin position="239"/>
        <end position="265"/>
    </location>
</feature>
<evidence type="ECO:0000313" key="4">
    <source>
        <dbReference type="Proteomes" id="UP000298390"/>
    </source>
</evidence>
<proteinExistence type="predicted"/>
<keyword evidence="2" id="KW-0812">Transmembrane</keyword>
<reference evidence="3 4" key="1">
    <citation type="submission" date="2019-01" db="EMBL/GenBank/DDBJ databases">
        <title>Genome sequencing of the rare red list fungi Fomitopsis rosea.</title>
        <authorList>
            <person name="Buettner E."/>
            <person name="Kellner H."/>
        </authorList>
    </citation>
    <scope>NUCLEOTIDE SEQUENCE [LARGE SCALE GENOMIC DNA]</scope>
    <source>
        <strain evidence="3 4">DSM 105464</strain>
    </source>
</reference>
<comment type="caution">
    <text evidence="3">The sequence shown here is derived from an EMBL/GenBank/DDBJ whole genome shotgun (WGS) entry which is preliminary data.</text>
</comment>
<dbReference type="AlphaFoldDB" id="A0A4Y9YMF8"/>
<feature type="transmembrane region" description="Helical" evidence="2">
    <location>
        <begin position="187"/>
        <end position="206"/>
    </location>
</feature>
<protein>
    <recommendedName>
        <fullName evidence="5">Transmembrane protein</fullName>
    </recommendedName>
</protein>
<feature type="transmembrane region" description="Helical" evidence="2">
    <location>
        <begin position="158"/>
        <end position="175"/>
    </location>
</feature>
<evidence type="ECO:0000256" key="2">
    <source>
        <dbReference type="SAM" id="Phobius"/>
    </source>
</evidence>
<evidence type="ECO:0000313" key="3">
    <source>
        <dbReference type="EMBL" id="TFY62988.1"/>
    </source>
</evidence>
<gene>
    <name evidence="3" type="ORF">EVJ58_g3513</name>
</gene>
<keyword evidence="2" id="KW-0472">Membrane</keyword>
<name>A0A4Y9YMF8_9APHY</name>
<dbReference type="Proteomes" id="UP000298390">
    <property type="component" value="Unassembled WGS sequence"/>
</dbReference>
<keyword evidence="2" id="KW-1133">Transmembrane helix</keyword>
<feature type="transmembrane region" description="Helical" evidence="2">
    <location>
        <begin position="115"/>
        <end position="137"/>
    </location>
</feature>
<accession>A0A4Y9YMF8</accession>
<dbReference type="EMBL" id="SEKV01000145">
    <property type="protein sequence ID" value="TFY62988.1"/>
    <property type="molecule type" value="Genomic_DNA"/>
</dbReference>
<sequence length="304" mass="33471">MRLLSLFVNTHPRGVHVAFISTLTQDLTLRTSSESVCNTYVLLSLMITTIVAIVSTLRVYAISGRNRVLSGLTLLLALVPVALNLYKDVVYWNPSSNDLGPMAQELIIYEHRVLIVSRACAIASDALVLGVTWCFSFEFHRRTGGYLHWPTGRSISKVLLRDGTVFFVALFLLYITELLSWCVKNVLFVSDFTLPLMSILVSRFLINLRRAANSSTFTVDTQSPTSICDTLETTTNMSSVDFTPRSADSGADRSPSDVVGEFDGTKGDFRSSIMNAEERDMELGLGGLGDNNLEPDISVVPGQI</sequence>
<feature type="transmembrane region" description="Helical" evidence="2">
    <location>
        <begin position="68"/>
        <end position="86"/>
    </location>
</feature>
<evidence type="ECO:0000256" key="1">
    <source>
        <dbReference type="SAM" id="MobiDB-lite"/>
    </source>
</evidence>
<organism evidence="3 4">
    <name type="scientific">Rhodofomes roseus</name>
    <dbReference type="NCBI Taxonomy" id="34475"/>
    <lineage>
        <taxon>Eukaryota</taxon>
        <taxon>Fungi</taxon>
        <taxon>Dikarya</taxon>
        <taxon>Basidiomycota</taxon>
        <taxon>Agaricomycotina</taxon>
        <taxon>Agaricomycetes</taxon>
        <taxon>Polyporales</taxon>
        <taxon>Rhodofomes</taxon>
    </lineage>
</organism>
<feature type="transmembrane region" description="Helical" evidence="2">
    <location>
        <begin position="41"/>
        <end position="61"/>
    </location>
</feature>